<keyword evidence="1" id="KW-0732">Signal</keyword>
<dbReference type="AlphaFoldDB" id="K2JRH2"/>
<dbReference type="RefSeq" id="WP_008486627.1">
    <property type="nucleotide sequence ID" value="NZ_AMRI01000037.1"/>
</dbReference>
<proteinExistence type="predicted"/>
<gene>
    <name evidence="2" type="ORF">B3C1_18126</name>
</gene>
<keyword evidence="3" id="KW-1185">Reference proteome</keyword>
<evidence type="ECO:0000256" key="1">
    <source>
        <dbReference type="SAM" id="SignalP"/>
    </source>
</evidence>
<comment type="caution">
    <text evidence="2">The sequence shown here is derived from an EMBL/GenBank/DDBJ whole genome shotgun (WGS) entry which is preliminary data.</text>
</comment>
<name>K2JRH2_9GAMM</name>
<dbReference type="EMBL" id="AMRI01000037">
    <property type="protein sequence ID" value="EKE67760.1"/>
    <property type="molecule type" value="Genomic_DNA"/>
</dbReference>
<evidence type="ECO:0000313" key="2">
    <source>
        <dbReference type="EMBL" id="EKE67760.1"/>
    </source>
</evidence>
<reference evidence="2 3" key="1">
    <citation type="journal article" date="2012" name="J. Bacteriol.">
        <title>Genome Sequence of Gallaecimonas xiamenensis Type Strain 3-C-1.</title>
        <authorList>
            <person name="Lai Q."/>
            <person name="Wang L."/>
            <person name="Wang W."/>
            <person name="Shao Z."/>
        </authorList>
    </citation>
    <scope>NUCLEOTIDE SEQUENCE [LARGE SCALE GENOMIC DNA]</scope>
    <source>
        <strain evidence="2 3">3-C-1</strain>
    </source>
</reference>
<dbReference type="STRING" id="745411.B3C1_18126"/>
<protein>
    <submittedName>
        <fullName evidence="2">Uncharacterized protein</fullName>
    </submittedName>
</protein>
<feature type="chain" id="PRO_5003862183" evidence="1">
    <location>
        <begin position="26"/>
        <end position="66"/>
    </location>
</feature>
<accession>K2JRH2</accession>
<feature type="signal peptide" evidence="1">
    <location>
        <begin position="1"/>
        <end position="25"/>
    </location>
</feature>
<sequence length="66" mass="7201">MINKKMAAALAGLGMAIGLSFTVTAAPDCSRCRIERFDCLKNGGEELQCDRQYRDCMLAQGCIIDL</sequence>
<dbReference type="Proteomes" id="UP000006755">
    <property type="component" value="Unassembled WGS sequence"/>
</dbReference>
<organism evidence="2 3">
    <name type="scientific">Gallaecimonas xiamenensis 3-C-1</name>
    <dbReference type="NCBI Taxonomy" id="745411"/>
    <lineage>
        <taxon>Bacteria</taxon>
        <taxon>Pseudomonadati</taxon>
        <taxon>Pseudomonadota</taxon>
        <taxon>Gammaproteobacteria</taxon>
        <taxon>Enterobacterales</taxon>
        <taxon>Gallaecimonadaceae</taxon>
        <taxon>Gallaecimonas</taxon>
    </lineage>
</organism>
<evidence type="ECO:0000313" key="3">
    <source>
        <dbReference type="Proteomes" id="UP000006755"/>
    </source>
</evidence>